<keyword evidence="1" id="KW-0433">Leucine-rich repeat</keyword>
<organism evidence="4 5">
    <name type="scientific">Eumeta variegata</name>
    <name type="common">Bagworm moth</name>
    <name type="synonym">Eumeta japonica</name>
    <dbReference type="NCBI Taxonomy" id="151549"/>
    <lineage>
        <taxon>Eukaryota</taxon>
        <taxon>Metazoa</taxon>
        <taxon>Ecdysozoa</taxon>
        <taxon>Arthropoda</taxon>
        <taxon>Hexapoda</taxon>
        <taxon>Insecta</taxon>
        <taxon>Pterygota</taxon>
        <taxon>Neoptera</taxon>
        <taxon>Endopterygota</taxon>
        <taxon>Lepidoptera</taxon>
        <taxon>Glossata</taxon>
        <taxon>Ditrysia</taxon>
        <taxon>Tineoidea</taxon>
        <taxon>Psychidae</taxon>
        <taxon>Oiketicinae</taxon>
        <taxon>Eumeta</taxon>
    </lineage>
</organism>
<dbReference type="AlphaFoldDB" id="A0A4C1ZWX7"/>
<dbReference type="STRING" id="151549.A0A4C1ZWX7"/>
<evidence type="ECO:0000256" key="2">
    <source>
        <dbReference type="ARBA" id="ARBA00022729"/>
    </source>
</evidence>
<dbReference type="InterPro" id="IPR032675">
    <property type="entry name" value="LRR_dom_sf"/>
</dbReference>
<keyword evidence="3" id="KW-0677">Repeat</keyword>
<dbReference type="Pfam" id="PF00560">
    <property type="entry name" value="LRR_1"/>
    <property type="match status" value="1"/>
</dbReference>
<dbReference type="PANTHER" id="PTHR24373:SF385">
    <property type="entry name" value="GH01279P-RELATED"/>
    <property type="match status" value="1"/>
</dbReference>
<evidence type="ECO:0000313" key="5">
    <source>
        <dbReference type="Proteomes" id="UP000299102"/>
    </source>
</evidence>
<dbReference type="PROSITE" id="PS51450">
    <property type="entry name" value="LRR"/>
    <property type="match status" value="2"/>
</dbReference>
<dbReference type="SMART" id="SM00369">
    <property type="entry name" value="LRR_TYP"/>
    <property type="match status" value="4"/>
</dbReference>
<evidence type="ECO:0000256" key="1">
    <source>
        <dbReference type="ARBA" id="ARBA00022614"/>
    </source>
</evidence>
<dbReference type="SUPFAM" id="SSF52058">
    <property type="entry name" value="L domain-like"/>
    <property type="match status" value="1"/>
</dbReference>
<accession>A0A4C1ZWX7</accession>
<dbReference type="OrthoDB" id="1111193at2759"/>
<dbReference type="EMBL" id="BGZK01002163">
    <property type="protein sequence ID" value="GBP91353.1"/>
    <property type="molecule type" value="Genomic_DNA"/>
</dbReference>
<comment type="caution">
    <text evidence="4">The sequence shown here is derived from an EMBL/GenBank/DDBJ whole genome shotgun (WGS) entry which is preliminary data.</text>
</comment>
<dbReference type="GO" id="GO:0005615">
    <property type="term" value="C:extracellular space"/>
    <property type="evidence" value="ECO:0007669"/>
    <property type="project" value="TreeGrafter"/>
</dbReference>
<dbReference type="GO" id="GO:0031012">
    <property type="term" value="C:extracellular matrix"/>
    <property type="evidence" value="ECO:0007669"/>
    <property type="project" value="TreeGrafter"/>
</dbReference>
<evidence type="ECO:0000313" key="4">
    <source>
        <dbReference type="EMBL" id="GBP91353.1"/>
    </source>
</evidence>
<proteinExistence type="predicted"/>
<sequence>MKQAVTIRENQVGKRTPLASLAALRSGLDLPYGFLGFIPGLRGLKGPPAKSSLYRLAINQNPLETIHEKAFYGLDNTLWELELKQDKLTSVPSIALRYLQKLKLLDLSANEITEISGENWRGLDMLQSLTLADNSISKLPLDGFSGLPSLETLDLSGNHLAIIDGGVFRDGMNRLSKVENGTSIESGTKIWDQKRNRDRNQKVKRIRIGSRIEIRIEHGTATRIMPKNVISRYTK</sequence>
<dbReference type="Gene3D" id="3.80.10.10">
    <property type="entry name" value="Ribonuclease Inhibitor"/>
    <property type="match status" value="1"/>
</dbReference>
<gene>
    <name evidence="4" type="primary">chp</name>
    <name evidence="4" type="ORF">EVAR_64398_1</name>
</gene>
<reference evidence="4 5" key="1">
    <citation type="journal article" date="2019" name="Commun. Biol.">
        <title>The bagworm genome reveals a unique fibroin gene that provides high tensile strength.</title>
        <authorList>
            <person name="Kono N."/>
            <person name="Nakamura H."/>
            <person name="Ohtoshi R."/>
            <person name="Tomita M."/>
            <person name="Numata K."/>
            <person name="Arakawa K."/>
        </authorList>
    </citation>
    <scope>NUCLEOTIDE SEQUENCE [LARGE SCALE GENOMIC DNA]</scope>
</reference>
<protein>
    <submittedName>
        <fullName evidence="4">Chaoptin</fullName>
    </submittedName>
</protein>
<dbReference type="PANTHER" id="PTHR24373">
    <property type="entry name" value="SLIT RELATED LEUCINE-RICH REPEAT NEURONAL PROTEIN"/>
    <property type="match status" value="1"/>
</dbReference>
<dbReference type="InterPro" id="IPR001611">
    <property type="entry name" value="Leu-rich_rpt"/>
</dbReference>
<dbReference type="PRINTS" id="PR00019">
    <property type="entry name" value="LEURICHRPT"/>
</dbReference>
<dbReference type="Proteomes" id="UP000299102">
    <property type="component" value="Unassembled WGS sequence"/>
</dbReference>
<keyword evidence="2" id="KW-0732">Signal</keyword>
<dbReference type="Pfam" id="PF13855">
    <property type="entry name" value="LRR_8"/>
    <property type="match status" value="1"/>
</dbReference>
<evidence type="ECO:0000256" key="3">
    <source>
        <dbReference type="ARBA" id="ARBA00022737"/>
    </source>
</evidence>
<dbReference type="InterPro" id="IPR003591">
    <property type="entry name" value="Leu-rich_rpt_typical-subtyp"/>
</dbReference>
<dbReference type="InterPro" id="IPR050328">
    <property type="entry name" value="Dev_Immune_Receptor"/>
</dbReference>
<keyword evidence="5" id="KW-1185">Reference proteome</keyword>
<name>A0A4C1ZWX7_EUMVA</name>